<dbReference type="Gene3D" id="1.10.357.10">
    <property type="entry name" value="Tetracycline Repressor, domain 2"/>
    <property type="match status" value="1"/>
</dbReference>
<feature type="DNA-binding region" description="H-T-H motif" evidence="5">
    <location>
        <begin position="33"/>
        <end position="52"/>
    </location>
</feature>
<dbReference type="PANTHER" id="PTHR30055:SF151">
    <property type="entry name" value="TRANSCRIPTIONAL REGULATORY PROTEIN"/>
    <property type="match status" value="1"/>
</dbReference>
<dbReference type="GO" id="GO:0003700">
    <property type="term" value="F:DNA-binding transcription factor activity"/>
    <property type="evidence" value="ECO:0007669"/>
    <property type="project" value="TreeGrafter"/>
</dbReference>
<gene>
    <name evidence="7" type="ORF">HD594_001502</name>
</gene>
<dbReference type="InterPro" id="IPR009057">
    <property type="entry name" value="Homeodomain-like_sf"/>
</dbReference>
<name>A0A7X0KUJ4_9MICO</name>
<keyword evidence="8" id="KW-1185">Reference proteome</keyword>
<dbReference type="InterPro" id="IPR001647">
    <property type="entry name" value="HTH_TetR"/>
</dbReference>
<dbReference type="SUPFAM" id="SSF48498">
    <property type="entry name" value="Tetracyclin repressor-like, C-terminal domain"/>
    <property type="match status" value="1"/>
</dbReference>
<organism evidence="7 8">
    <name type="scientific">Microbacterium thalassium</name>
    <dbReference type="NCBI Taxonomy" id="362649"/>
    <lineage>
        <taxon>Bacteria</taxon>
        <taxon>Bacillati</taxon>
        <taxon>Actinomycetota</taxon>
        <taxon>Actinomycetes</taxon>
        <taxon>Micrococcales</taxon>
        <taxon>Microbacteriaceae</taxon>
        <taxon>Microbacterium</taxon>
    </lineage>
</organism>
<comment type="caution">
    <text evidence="7">The sequence shown here is derived from an EMBL/GenBank/DDBJ whole genome shotgun (WGS) entry which is preliminary data.</text>
</comment>
<evidence type="ECO:0000256" key="3">
    <source>
        <dbReference type="ARBA" id="ARBA00023125"/>
    </source>
</evidence>
<evidence type="ECO:0000256" key="4">
    <source>
        <dbReference type="ARBA" id="ARBA00023163"/>
    </source>
</evidence>
<dbReference type="PRINTS" id="PR00400">
    <property type="entry name" value="TETREPRESSOR"/>
</dbReference>
<proteinExistence type="predicted"/>
<dbReference type="GO" id="GO:0000976">
    <property type="term" value="F:transcription cis-regulatory region binding"/>
    <property type="evidence" value="ECO:0007669"/>
    <property type="project" value="TreeGrafter"/>
</dbReference>
<dbReference type="Pfam" id="PF00440">
    <property type="entry name" value="TetR_N"/>
    <property type="match status" value="1"/>
</dbReference>
<dbReference type="EMBL" id="JACHML010000001">
    <property type="protein sequence ID" value="MBB6391189.1"/>
    <property type="molecule type" value="Genomic_DNA"/>
</dbReference>
<dbReference type="RefSeq" id="WP_184750348.1">
    <property type="nucleotide sequence ID" value="NZ_BAAAJR010000010.1"/>
</dbReference>
<accession>A0A7X0KUJ4</accession>
<dbReference type="AlphaFoldDB" id="A0A7X0KUJ4"/>
<feature type="domain" description="HTH tetR-type" evidence="6">
    <location>
        <begin position="10"/>
        <end position="70"/>
    </location>
</feature>
<dbReference type="GO" id="GO:0045892">
    <property type="term" value="P:negative regulation of DNA-templated transcription"/>
    <property type="evidence" value="ECO:0007669"/>
    <property type="project" value="InterPro"/>
</dbReference>
<evidence type="ECO:0000256" key="2">
    <source>
        <dbReference type="ARBA" id="ARBA00023015"/>
    </source>
</evidence>
<evidence type="ECO:0000313" key="8">
    <source>
        <dbReference type="Proteomes" id="UP000537775"/>
    </source>
</evidence>
<dbReference type="SUPFAM" id="SSF46689">
    <property type="entry name" value="Homeodomain-like"/>
    <property type="match status" value="1"/>
</dbReference>
<keyword evidence="4" id="KW-0804">Transcription</keyword>
<evidence type="ECO:0000256" key="1">
    <source>
        <dbReference type="ARBA" id="ARBA00022491"/>
    </source>
</evidence>
<evidence type="ECO:0000256" key="5">
    <source>
        <dbReference type="PROSITE-ProRule" id="PRU00335"/>
    </source>
</evidence>
<keyword evidence="2" id="KW-0805">Transcription regulation</keyword>
<dbReference type="Gene3D" id="1.10.10.60">
    <property type="entry name" value="Homeodomain-like"/>
    <property type="match status" value="1"/>
</dbReference>
<dbReference type="InterPro" id="IPR004111">
    <property type="entry name" value="Repressor_TetR_C"/>
</dbReference>
<sequence length="222" mass="23890">MSKSTATRVRPTRERIMSTAVELADREGIEALTIRALAGEMGVGPMTLYHYVDGKETVLDGMVDAVFAKIALPDPALPWRETVRARCVSAKSVLVKHPWSVPLLESRTSPGPATLGHHEAMLACFFGAGMSLQLTAHAYAVLDSYVYGYAIQEASMPIQGDDSAERVAEISSGFSPGEYPHLVRFAADHAMQPGFDFGASFEYGLDLLLDGLEAARQAEASA</sequence>
<keyword evidence="3 5" id="KW-0238">DNA-binding</keyword>
<keyword evidence="1" id="KW-0678">Repressor</keyword>
<dbReference type="InterPro" id="IPR003012">
    <property type="entry name" value="Tet_transcr_reg_TetR"/>
</dbReference>
<reference evidence="7 8" key="1">
    <citation type="submission" date="2020-08" db="EMBL/GenBank/DDBJ databases">
        <title>Sequencing the genomes of 1000 actinobacteria strains.</title>
        <authorList>
            <person name="Klenk H.-P."/>
        </authorList>
    </citation>
    <scope>NUCLEOTIDE SEQUENCE [LARGE SCALE GENOMIC DNA]</scope>
    <source>
        <strain evidence="7 8">DSM 12511</strain>
    </source>
</reference>
<evidence type="ECO:0000313" key="7">
    <source>
        <dbReference type="EMBL" id="MBB6391189.1"/>
    </source>
</evidence>
<dbReference type="InterPro" id="IPR036271">
    <property type="entry name" value="Tet_transcr_reg_TetR-rel_C_sf"/>
</dbReference>
<dbReference type="GO" id="GO:0046677">
    <property type="term" value="P:response to antibiotic"/>
    <property type="evidence" value="ECO:0007669"/>
    <property type="project" value="InterPro"/>
</dbReference>
<dbReference type="Proteomes" id="UP000537775">
    <property type="component" value="Unassembled WGS sequence"/>
</dbReference>
<dbReference type="PROSITE" id="PS50977">
    <property type="entry name" value="HTH_TETR_2"/>
    <property type="match status" value="1"/>
</dbReference>
<dbReference type="InterPro" id="IPR050109">
    <property type="entry name" value="HTH-type_TetR-like_transc_reg"/>
</dbReference>
<dbReference type="PANTHER" id="PTHR30055">
    <property type="entry name" value="HTH-TYPE TRANSCRIPTIONAL REGULATOR RUTR"/>
    <property type="match status" value="1"/>
</dbReference>
<dbReference type="Pfam" id="PF02909">
    <property type="entry name" value="TetR_C_1"/>
    <property type="match status" value="1"/>
</dbReference>
<protein>
    <submittedName>
        <fullName evidence="7">AcrR family transcriptional regulator</fullName>
    </submittedName>
</protein>
<evidence type="ECO:0000259" key="6">
    <source>
        <dbReference type="PROSITE" id="PS50977"/>
    </source>
</evidence>